<sequence>MPDPEQEAAAGGEQEAAAGGEQEAAVQGGTGSQTPAMRIFWRLAAEDAVKLQGPGSPWWCVVMAWRYIKMAMCGTVAARRQEEEDLHAAATVSCMDFGRKRRWGGSVPGHEVKKRKRDEINEQIMRNYFNDPPLYGDALFRRSADALDDTYAMGETIVIDTLFEFVETVIDLYEKEYLRPRRARELEVILNQNEARGFLGMIGSIDCMHWQWENCPSSWAGSHNDINVLQRSPVFDEFASGRTLEVEYWVNGNSYTMGYYLADKIYPNWATFVKTVSAPASMKHKIFASIQDSYERDIYQNPEDTQGFEGADGPPVSENRDVPAIDKLIDTYNCIKSKETSTQLQ</sequence>
<organism evidence="2 3">
    <name type="scientific">Paspalum notatum var. saurae</name>
    <dbReference type="NCBI Taxonomy" id="547442"/>
    <lineage>
        <taxon>Eukaryota</taxon>
        <taxon>Viridiplantae</taxon>
        <taxon>Streptophyta</taxon>
        <taxon>Embryophyta</taxon>
        <taxon>Tracheophyta</taxon>
        <taxon>Spermatophyta</taxon>
        <taxon>Magnoliopsida</taxon>
        <taxon>Liliopsida</taxon>
        <taxon>Poales</taxon>
        <taxon>Poaceae</taxon>
        <taxon>PACMAD clade</taxon>
        <taxon>Panicoideae</taxon>
        <taxon>Andropogonodae</taxon>
        <taxon>Paspaleae</taxon>
        <taxon>Paspalinae</taxon>
        <taxon>Paspalum</taxon>
    </lineage>
</organism>
<evidence type="ECO:0000313" key="2">
    <source>
        <dbReference type="EMBL" id="WVZ80093.1"/>
    </source>
</evidence>
<dbReference type="EMBL" id="CP144750">
    <property type="protein sequence ID" value="WVZ80093.1"/>
    <property type="molecule type" value="Genomic_DNA"/>
</dbReference>
<dbReference type="PANTHER" id="PTHR47150:SF5">
    <property type="entry name" value="OS07G0546750 PROTEIN"/>
    <property type="match status" value="1"/>
</dbReference>
<proteinExistence type="predicted"/>
<evidence type="ECO:0000256" key="1">
    <source>
        <dbReference type="SAM" id="MobiDB-lite"/>
    </source>
</evidence>
<feature type="region of interest" description="Disordered" evidence="1">
    <location>
        <begin position="1"/>
        <end position="31"/>
    </location>
</feature>
<protein>
    <submittedName>
        <fullName evidence="2">Uncharacterized protein</fullName>
    </submittedName>
</protein>
<dbReference type="AlphaFoldDB" id="A0AAQ3TV19"/>
<gene>
    <name evidence="2" type="ORF">U9M48_027598</name>
</gene>
<name>A0AAQ3TV19_PASNO</name>
<dbReference type="InterPro" id="IPR006912">
    <property type="entry name" value="Harbinger_derived_prot"/>
</dbReference>
<keyword evidence="3" id="KW-1185">Reference proteome</keyword>
<dbReference type="PANTHER" id="PTHR47150">
    <property type="entry name" value="OS12G0169200 PROTEIN"/>
    <property type="match status" value="1"/>
</dbReference>
<evidence type="ECO:0000313" key="3">
    <source>
        <dbReference type="Proteomes" id="UP001341281"/>
    </source>
</evidence>
<feature type="compositionally biased region" description="Low complexity" evidence="1">
    <location>
        <begin position="7"/>
        <end position="27"/>
    </location>
</feature>
<accession>A0AAQ3TV19</accession>
<dbReference type="Proteomes" id="UP001341281">
    <property type="component" value="Chromosome 06"/>
</dbReference>
<reference evidence="2 3" key="1">
    <citation type="submission" date="2024-02" db="EMBL/GenBank/DDBJ databases">
        <title>High-quality chromosome-scale genome assembly of Pensacola bahiagrass (Paspalum notatum Flugge var. saurae).</title>
        <authorList>
            <person name="Vega J.M."/>
            <person name="Podio M."/>
            <person name="Orjuela J."/>
            <person name="Siena L.A."/>
            <person name="Pessino S.C."/>
            <person name="Combes M.C."/>
            <person name="Mariac C."/>
            <person name="Albertini E."/>
            <person name="Pupilli F."/>
            <person name="Ortiz J.P.A."/>
            <person name="Leblanc O."/>
        </authorList>
    </citation>
    <scope>NUCLEOTIDE SEQUENCE [LARGE SCALE GENOMIC DNA]</scope>
    <source>
        <strain evidence="2">R1</strain>
        <tissue evidence="2">Leaf</tissue>
    </source>
</reference>
<dbReference type="Pfam" id="PF04827">
    <property type="entry name" value="Plant_tran"/>
    <property type="match status" value="1"/>
</dbReference>